<dbReference type="CDD" id="cd00773">
    <property type="entry name" value="HisRS-like_core"/>
    <property type="match status" value="1"/>
</dbReference>
<keyword evidence="5" id="KW-0547">Nucleotide-binding</keyword>
<dbReference type="InterPro" id="IPR036621">
    <property type="entry name" value="Anticodon-bd_dom_sf"/>
</dbReference>
<dbReference type="Proteomes" id="UP001165085">
    <property type="component" value="Unassembled WGS sequence"/>
</dbReference>
<dbReference type="InterPro" id="IPR015807">
    <property type="entry name" value="His-tRNA-ligase"/>
</dbReference>
<feature type="compositionally biased region" description="Basic and acidic residues" evidence="9">
    <location>
        <begin position="830"/>
        <end position="840"/>
    </location>
</feature>
<dbReference type="GO" id="GO:0004821">
    <property type="term" value="F:histidine-tRNA ligase activity"/>
    <property type="evidence" value="ECO:0007669"/>
    <property type="project" value="UniProtKB-EC"/>
</dbReference>
<dbReference type="GO" id="GO:0003723">
    <property type="term" value="F:RNA binding"/>
    <property type="evidence" value="ECO:0007669"/>
    <property type="project" value="TreeGrafter"/>
</dbReference>
<evidence type="ECO:0000256" key="1">
    <source>
        <dbReference type="ARBA" id="ARBA00008226"/>
    </source>
</evidence>
<keyword evidence="7" id="KW-0648">Protein biosynthesis</keyword>
<dbReference type="PROSITE" id="PS50862">
    <property type="entry name" value="AA_TRNA_LIGASE_II"/>
    <property type="match status" value="1"/>
</dbReference>
<dbReference type="GO" id="GO:0005829">
    <property type="term" value="C:cytosol"/>
    <property type="evidence" value="ECO:0007669"/>
    <property type="project" value="TreeGrafter"/>
</dbReference>
<dbReference type="NCBIfam" id="TIGR00442">
    <property type="entry name" value="hisS"/>
    <property type="match status" value="1"/>
</dbReference>
<evidence type="ECO:0000256" key="8">
    <source>
        <dbReference type="ARBA" id="ARBA00047639"/>
    </source>
</evidence>
<dbReference type="InterPro" id="IPR006195">
    <property type="entry name" value="aa-tRNA-synth_II"/>
</dbReference>
<protein>
    <recommendedName>
        <fullName evidence="3">Histidine--tRNA ligase, cytoplasmic</fullName>
        <ecNumber evidence="2">6.1.1.21</ecNumber>
    </recommendedName>
</protein>
<dbReference type="InterPro" id="IPR041715">
    <property type="entry name" value="HisRS-like_core"/>
</dbReference>
<accession>A0A9W7AVU4</accession>
<name>A0A9W7AVU4_9STRA</name>
<dbReference type="EMBL" id="BRXY01000195">
    <property type="protein sequence ID" value="GMH76013.1"/>
    <property type="molecule type" value="Genomic_DNA"/>
</dbReference>
<evidence type="ECO:0000256" key="7">
    <source>
        <dbReference type="ARBA" id="ARBA00022917"/>
    </source>
</evidence>
<dbReference type="GO" id="GO:0005524">
    <property type="term" value="F:ATP binding"/>
    <property type="evidence" value="ECO:0007669"/>
    <property type="project" value="UniProtKB-KW"/>
</dbReference>
<evidence type="ECO:0000256" key="3">
    <source>
        <dbReference type="ARBA" id="ARBA00015302"/>
    </source>
</evidence>
<dbReference type="Gene3D" id="3.40.50.800">
    <property type="entry name" value="Anticodon-binding domain"/>
    <property type="match status" value="1"/>
</dbReference>
<dbReference type="EC" id="6.1.1.21" evidence="2"/>
<dbReference type="PANTHER" id="PTHR11476:SF7">
    <property type="entry name" value="HISTIDINE--TRNA LIGASE"/>
    <property type="match status" value="1"/>
</dbReference>
<sequence length="860" mass="94961">MSKFTYAQISPSHRLSISSLSSLSSDSQAFLTFTDPPPSTYPTIPSSYSPTSTDLVYGVLLLQYSLLPYSNWTKDDSKELCDKVNALKLKSPFPPLSKLNPQTPPPLTPSILSHLNPTSLPVPPTLKTLSLLLPPLSTLTHECNLKVLLTLLEMTRTSTDLGTTFDERRFGESNSKGCQYYSEIGRLLLSSTPLLSTSNPTFSLPNQDLPDIYGSLYDATLLLTSTFTNEINTFTFNKSLTNNMSYFVSEIKMKLDVTSMEISYDNIMKYYEENKEKQNDTKDIQVDEKEQKEDLRKAKEFEGKSEAQITKILKKRAEKEAKAAAKAAAKALKKSGSTSSIPSLISNVLSTLSSTPLDDSTFPSLPLLSSSQTALSLILSSAPISRKPKVAKGMRDYLPSQMKIRQKAFEIIRGVFGTHGAVEIDTPIMELKSTLTGKYGEDTKLIYDLADQGGESLALRYDLTVPFARFLALNSVGKIKRFHIGKVYRRDQPQMAKGRYREFYQCDFDIAGVYPRMVADAECICVAAEILEALPIGEFMIKVNHRKLLDAILEVCGVGPDKFRTICSAVDKLDKEPWEVVKIEMIEKGITETVADKIGTFVLQKSEKTPFDLLDKLTSSNAFGSHIGASTALEDLRLMFTYLSSMGCLPYLSFDLSLARGLDYYTGCIYEAVSLSGITGSIGGGGRYDGLAGRFCGEDIPCVGVSVGIERVFTIMEKKLKDEKQVANVQVLVASTSSNDSATCRKFEVAKRMWKGQISAEVSTMKLKMAIQDALARNVPYVIVVGDEEWERGKVKVKVLETKEEEEVDLKEIGEFLKERGATAGGGGGEKSKEKGEIKKSASVGKSKKVFAWGEKDFIR</sequence>
<keyword evidence="12" id="KW-1185">Reference proteome</keyword>
<feature type="region of interest" description="Disordered" evidence="9">
    <location>
        <begin position="820"/>
        <end position="840"/>
    </location>
</feature>
<dbReference type="Pfam" id="PF03129">
    <property type="entry name" value="HGTP_anticodon"/>
    <property type="match status" value="1"/>
</dbReference>
<evidence type="ECO:0000313" key="12">
    <source>
        <dbReference type="Proteomes" id="UP001165085"/>
    </source>
</evidence>
<feature type="domain" description="Aminoacyl-transfer RNA synthetases class-II family profile" evidence="10">
    <location>
        <begin position="386"/>
        <end position="716"/>
    </location>
</feature>
<dbReference type="FunFam" id="3.30.930.10:FF:000061">
    <property type="entry name" value="Histidine--tRNA ligase, cytoplasmic"/>
    <property type="match status" value="1"/>
</dbReference>
<dbReference type="FunFam" id="3.40.50.800:FF:000012">
    <property type="entry name" value="Histidine--tRNA ligase, cytoplasmic"/>
    <property type="match status" value="1"/>
</dbReference>
<gene>
    <name evidence="11" type="ORF">TrST_g9425</name>
</gene>
<evidence type="ECO:0000256" key="2">
    <source>
        <dbReference type="ARBA" id="ARBA00012815"/>
    </source>
</evidence>
<organism evidence="11 12">
    <name type="scientific">Triparma strigata</name>
    <dbReference type="NCBI Taxonomy" id="1606541"/>
    <lineage>
        <taxon>Eukaryota</taxon>
        <taxon>Sar</taxon>
        <taxon>Stramenopiles</taxon>
        <taxon>Ochrophyta</taxon>
        <taxon>Bolidophyceae</taxon>
        <taxon>Parmales</taxon>
        <taxon>Triparmaceae</taxon>
        <taxon>Triparma</taxon>
    </lineage>
</organism>
<keyword evidence="6" id="KW-0067">ATP-binding</keyword>
<comment type="similarity">
    <text evidence="1">Belongs to the class-II aminoacyl-tRNA synthetase family.</text>
</comment>
<dbReference type="GO" id="GO:0032543">
    <property type="term" value="P:mitochondrial translation"/>
    <property type="evidence" value="ECO:0007669"/>
    <property type="project" value="TreeGrafter"/>
</dbReference>
<dbReference type="SUPFAM" id="SSF52954">
    <property type="entry name" value="Class II aaRS ABD-related"/>
    <property type="match status" value="1"/>
</dbReference>
<comment type="catalytic activity">
    <reaction evidence="8">
        <text>tRNA(His) + L-histidine + ATP = L-histidyl-tRNA(His) + AMP + diphosphate + H(+)</text>
        <dbReference type="Rhea" id="RHEA:17313"/>
        <dbReference type="Rhea" id="RHEA-COMP:9665"/>
        <dbReference type="Rhea" id="RHEA-COMP:9689"/>
        <dbReference type="ChEBI" id="CHEBI:15378"/>
        <dbReference type="ChEBI" id="CHEBI:30616"/>
        <dbReference type="ChEBI" id="CHEBI:33019"/>
        <dbReference type="ChEBI" id="CHEBI:57595"/>
        <dbReference type="ChEBI" id="CHEBI:78442"/>
        <dbReference type="ChEBI" id="CHEBI:78527"/>
        <dbReference type="ChEBI" id="CHEBI:456215"/>
        <dbReference type="EC" id="6.1.1.21"/>
    </reaction>
</comment>
<reference evidence="12" key="1">
    <citation type="journal article" date="2023" name="Commun. Biol.">
        <title>Genome analysis of Parmales, the sister group of diatoms, reveals the evolutionary specialization of diatoms from phago-mixotrophs to photoautotrophs.</title>
        <authorList>
            <person name="Ban H."/>
            <person name="Sato S."/>
            <person name="Yoshikawa S."/>
            <person name="Yamada K."/>
            <person name="Nakamura Y."/>
            <person name="Ichinomiya M."/>
            <person name="Sato N."/>
            <person name="Blanc-Mathieu R."/>
            <person name="Endo H."/>
            <person name="Kuwata A."/>
            <person name="Ogata H."/>
        </authorList>
    </citation>
    <scope>NUCLEOTIDE SEQUENCE [LARGE SCALE GENOMIC DNA]</scope>
    <source>
        <strain evidence="12">NIES 3701</strain>
    </source>
</reference>
<evidence type="ECO:0000256" key="4">
    <source>
        <dbReference type="ARBA" id="ARBA00022598"/>
    </source>
</evidence>
<dbReference type="Pfam" id="PF13393">
    <property type="entry name" value="tRNA-synt_His"/>
    <property type="match status" value="1"/>
</dbReference>
<dbReference type="GO" id="GO:0005739">
    <property type="term" value="C:mitochondrion"/>
    <property type="evidence" value="ECO:0007669"/>
    <property type="project" value="TreeGrafter"/>
</dbReference>
<dbReference type="AlphaFoldDB" id="A0A9W7AVU4"/>
<dbReference type="OrthoDB" id="1906957at2759"/>
<evidence type="ECO:0000259" key="10">
    <source>
        <dbReference type="PROSITE" id="PS50862"/>
    </source>
</evidence>
<evidence type="ECO:0000256" key="9">
    <source>
        <dbReference type="SAM" id="MobiDB-lite"/>
    </source>
</evidence>
<dbReference type="GO" id="GO:0006427">
    <property type="term" value="P:histidyl-tRNA aminoacylation"/>
    <property type="evidence" value="ECO:0007669"/>
    <property type="project" value="InterPro"/>
</dbReference>
<dbReference type="Gene3D" id="3.30.930.10">
    <property type="entry name" value="Bira Bifunctional Protein, Domain 2"/>
    <property type="match status" value="1"/>
</dbReference>
<comment type="caution">
    <text evidence="11">The sequence shown here is derived from an EMBL/GenBank/DDBJ whole genome shotgun (WGS) entry which is preliminary data.</text>
</comment>
<proteinExistence type="inferred from homology"/>
<evidence type="ECO:0000313" key="11">
    <source>
        <dbReference type="EMBL" id="GMH76013.1"/>
    </source>
</evidence>
<keyword evidence="4" id="KW-0436">Ligase</keyword>
<evidence type="ECO:0000256" key="5">
    <source>
        <dbReference type="ARBA" id="ARBA00022741"/>
    </source>
</evidence>
<dbReference type="PANTHER" id="PTHR11476">
    <property type="entry name" value="HISTIDYL-TRNA SYNTHETASE"/>
    <property type="match status" value="1"/>
</dbReference>
<dbReference type="HAMAP" id="MF_00127">
    <property type="entry name" value="His_tRNA_synth"/>
    <property type="match status" value="1"/>
</dbReference>
<evidence type="ECO:0000256" key="6">
    <source>
        <dbReference type="ARBA" id="ARBA00022840"/>
    </source>
</evidence>
<dbReference type="InterPro" id="IPR045864">
    <property type="entry name" value="aa-tRNA-synth_II/BPL/LPL"/>
</dbReference>
<dbReference type="InterPro" id="IPR004154">
    <property type="entry name" value="Anticodon-bd"/>
</dbReference>
<dbReference type="SUPFAM" id="SSF55681">
    <property type="entry name" value="Class II aaRS and biotin synthetases"/>
    <property type="match status" value="1"/>
</dbReference>